<gene>
    <name evidence="1" type="ORF">PSON_ATCC_30995.1.T0570375</name>
</gene>
<keyword evidence="2" id="KW-1185">Reference proteome</keyword>
<comment type="caution">
    <text evidence="1">The sequence shown here is derived from an EMBL/GenBank/DDBJ whole genome shotgun (WGS) entry which is preliminary data.</text>
</comment>
<dbReference type="EMBL" id="CAJJDN010000057">
    <property type="protein sequence ID" value="CAD8091644.1"/>
    <property type="molecule type" value="Genomic_DNA"/>
</dbReference>
<evidence type="ECO:0000313" key="2">
    <source>
        <dbReference type="Proteomes" id="UP000692954"/>
    </source>
</evidence>
<name>A0A8S1NWZ1_9CILI</name>
<sequence length="35" mass="4453">MKQLKQKCVYSNHKEKKYFIWASLEENNFYQTYFD</sequence>
<dbReference type="Proteomes" id="UP000692954">
    <property type="component" value="Unassembled WGS sequence"/>
</dbReference>
<reference evidence="1" key="1">
    <citation type="submission" date="2021-01" db="EMBL/GenBank/DDBJ databases">
        <authorList>
            <consortium name="Genoscope - CEA"/>
            <person name="William W."/>
        </authorList>
    </citation>
    <scope>NUCLEOTIDE SEQUENCE</scope>
</reference>
<accession>A0A8S1NWZ1</accession>
<dbReference type="AlphaFoldDB" id="A0A8S1NWZ1"/>
<protein>
    <submittedName>
        <fullName evidence="1">Uncharacterized protein</fullName>
    </submittedName>
</protein>
<proteinExistence type="predicted"/>
<evidence type="ECO:0000313" key="1">
    <source>
        <dbReference type="EMBL" id="CAD8091644.1"/>
    </source>
</evidence>
<organism evidence="1 2">
    <name type="scientific">Paramecium sonneborni</name>
    <dbReference type="NCBI Taxonomy" id="65129"/>
    <lineage>
        <taxon>Eukaryota</taxon>
        <taxon>Sar</taxon>
        <taxon>Alveolata</taxon>
        <taxon>Ciliophora</taxon>
        <taxon>Intramacronucleata</taxon>
        <taxon>Oligohymenophorea</taxon>
        <taxon>Peniculida</taxon>
        <taxon>Parameciidae</taxon>
        <taxon>Paramecium</taxon>
    </lineage>
</organism>